<gene>
    <name evidence="11" type="ORF">DOS83_02875</name>
</gene>
<dbReference type="PROSITE" id="PS50893">
    <property type="entry name" value="ABC_TRANSPORTER_2"/>
    <property type="match status" value="1"/>
</dbReference>
<dbReference type="SUPFAM" id="SSF52540">
    <property type="entry name" value="P-loop containing nucleoside triphosphate hydrolases"/>
    <property type="match status" value="1"/>
</dbReference>
<dbReference type="GO" id="GO:0005524">
    <property type="term" value="F:ATP binding"/>
    <property type="evidence" value="ECO:0007669"/>
    <property type="project" value="UniProtKB-KW"/>
</dbReference>
<dbReference type="AlphaFoldDB" id="A0A3E0IRQ4"/>
<keyword evidence="3" id="KW-0813">Transport</keyword>
<keyword evidence="9" id="KW-0472">Membrane</keyword>
<keyword evidence="5" id="KW-0997">Cell inner membrane</keyword>
<reference evidence="11 12" key="1">
    <citation type="journal article" date="2018" name="Vet. Microbiol.">
        <title>Characterisation of Staphylococcus felis isolated from cats using whole genome sequencing.</title>
        <authorList>
            <person name="Worthing K."/>
            <person name="Pang S."/>
            <person name="Trott D.J."/>
            <person name="Abraham S."/>
            <person name="Coombs G.W."/>
            <person name="Jordan D."/>
            <person name="McIntyre L."/>
            <person name="Davies M.R."/>
            <person name="Norris J."/>
        </authorList>
    </citation>
    <scope>NUCLEOTIDE SEQUENCE [LARGE SCALE GENOMIC DNA]</scope>
    <source>
        <strain evidence="11 12">F9</strain>
    </source>
</reference>
<dbReference type="InterPro" id="IPR003439">
    <property type="entry name" value="ABC_transporter-like_ATP-bd"/>
</dbReference>
<keyword evidence="4" id="KW-1003">Cell membrane</keyword>
<dbReference type="InterPro" id="IPR050388">
    <property type="entry name" value="ABC_Ni/Peptide_Import"/>
</dbReference>
<organism evidence="11 12">
    <name type="scientific">Staphylococcus felis</name>
    <dbReference type="NCBI Taxonomy" id="46127"/>
    <lineage>
        <taxon>Bacteria</taxon>
        <taxon>Bacillati</taxon>
        <taxon>Bacillota</taxon>
        <taxon>Bacilli</taxon>
        <taxon>Bacillales</taxon>
        <taxon>Staphylococcaceae</taxon>
        <taxon>Staphylococcus</taxon>
    </lineage>
</organism>
<dbReference type="RefSeq" id="WP_116093835.1">
    <property type="nucleotide sequence ID" value="NZ_QKXQ01000121.1"/>
</dbReference>
<comment type="similarity">
    <text evidence="2">Belongs to the ABC transporter superfamily.</text>
</comment>
<comment type="subcellular location">
    <subcellularLocation>
        <location evidence="1">Cell membrane</location>
        <topology evidence="1">Peripheral membrane protein</topology>
    </subcellularLocation>
</comment>
<feature type="domain" description="ABC transporter" evidence="10">
    <location>
        <begin position="4"/>
        <end position="251"/>
    </location>
</feature>
<evidence type="ECO:0000256" key="9">
    <source>
        <dbReference type="ARBA" id="ARBA00023136"/>
    </source>
</evidence>
<dbReference type="GO" id="GO:0016887">
    <property type="term" value="F:ATP hydrolysis activity"/>
    <property type="evidence" value="ECO:0007669"/>
    <property type="project" value="InterPro"/>
</dbReference>
<evidence type="ECO:0000256" key="7">
    <source>
        <dbReference type="ARBA" id="ARBA00022840"/>
    </source>
</evidence>
<evidence type="ECO:0000256" key="2">
    <source>
        <dbReference type="ARBA" id="ARBA00005417"/>
    </source>
</evidence>
<keyword evidence="7 11" id="KW-0067">ATP-binding</keyword>
<evidence type="ECO:0000313" key="12">
    <source>
        <dbReference type="Proteomes" id="UP000256562"/>
    </source>
</evidence>
<dbReference type="Gene3D" id="3.40.50.300">
    <property type="entry name" value="P-loop containing nucleotide triphosphate hydrolases"/>
    <property type="match status" value="1"/>
</dbReference>
<evidence type="ECO:0000256" key="6">
    <source>
        <dbReference type="ARBA" id="ARBA00022741"/>
    </source>
</evidence>
<evidence type="ECO:0000313" key="11">
    <source>
        <dbReference type="EMBL" id="REH99052.1"/>
    </source>
</evidence>
<sequence length="271" mass="30371">MKFLKIDNLTITDAWTETTLVKDVSLELEKGETLGIIGESGSGKSLTCKAIAGLNPKHLRTSGEIIFNGINMNHQSEKALRQLRGRAIAMIMQQGSRAFDPSTTVGKQMIEVMRTHTQLTQSEVKETLITYMSYMALKQPEKLLYTYPHELSGGMLQRLMIVLALALKPQLIIADEPTTALDTITQYEVLEAFAKIKQQFDCSIIFISHDLTVIQNIADKVAVMKKGAIVEMGPKEVILKQPTHQYTKYLLTAKKKINDHFKQVLRGASYD</sequence>
<proteinExistence type="inferred from homology"/>
<dbReference type="PANTHER" id="PTHR43297:SF14">
    <property type="entry name" value="ATPASE AAA-TYPE CORE DOMAIN-CONTAINING PROTEIN"/>
    <property type="match status" value="1"/>
</dbReference>
<evidence type="ECO:0000256" key="1">
    <source>
        <dbReference type="ARBA" id="ARBA00004202"/>
    </source>
</evidence>
<dbReference type="Proteomes" id="UP000256562">
    <property type="component" value="Unassembled WGS sequence"/>
</dbReference>
<dbReference type="NCBIfam" id="NF047576">
    <property type="entry name" value="opine_ATP_CntF"/>
    <property type="match status" value="1"/>
</dbReference>
<dbReference type="OrthoDB" id="9802264at2"/>
<dbReference type="CDD" id="cd03257">
    <property type="entry name" value="ABC_NikE_OppD_transporters"/>
    <property type="match status" value="1"/>
</dbReference>
<keyword evidence="6" id="KW-0547">Nucleotide-binding</keyword>
<dbReference type="PANTHER" id="PTHR43297">
    <property type="entry name" value="OLIGOPEPTIDE TRANSPORT ATP-BINDING PROTEIN APPD"/>
    <property type="match status" value="1"/>
</dbReference>
<accession>A0A3E0IRQ4</accession>
<dbReference type="InterPro" id="IPR017871">
    <property type="entry name" value="ABC_transporter-like_CS"/>
</dbReference>
<comment type="caution">
    <text evidence="11">The sequence shown here is derived from an EMBL/GenBank/DDBJ whole genome shotgun (WGS) entry which is preliminary data.</text>
</comment>
<keyword evidence="8" id="KW-1278">Translocase</keyword>
<dbReference type="InterPro" id="IPR003593">
    <property type="entry name" value="AAA+_ATPase"/>
</dbReference>
<protein>
    <submittedName>
        <fullName evidence="11">Nickel import ATP-binding protein NikD</fullName>
    </submittedName>
</protein>
<evidence type="ECO:0000256" key="8">
    <source>
        <dbReference type="ARBA" id="ARBA00022967"/>
    </source>
</evidence>
<dbReference type="InterPro" id="IPR027417">
    <property type="entry name" value="P-loop_NTPase"/>
</dbReference>
<evidence type="ECO:0000256" key="3">
    <source>
        <dbReference type="ARBA" id="ARBA00022448"/>
    </source>
</evidence>
<dbReference type="SMART" id="SM00382">
    <property type="entry name" value="AAA"/>
    <property type="match status" value="1"/>
</dbReference>
<dbReference type="GO" id="GO:0005886">
    <property type="term" value="C:plasma membrane"/>
    <property type="evidence" value="ECO:0007669"/>
    <property type="project" value="UniProtKB-SubCell"/>
</dbReference>
<evidence type="ECO:0000256" key="5">
    <source>
        <dbReference type="ARBA" id="ARBA00022519"/>
    </source>
</evidence>
<dbReference type="Pfam" id="PF00005">
    <property type="entry name" value="ABC_tran"/>
    <property type="match status" value="1"/>
</dbReference>
<dbReference type="EMBL" id="QKXQ01000121">
    <property type="protein sequence ID" value="REH99052.1"/>
    <property type="molecule type" value="Genomic_DNA"/>
</dbReference>
<dbReference type="PROSITE" id="PS00211">
    <property type="entry name" value="ABC_TRANSPORTER_1"/>
    <property type="match status" value="1"/>
</dbReference>
<name>A0A3E0IRQ4_9STAP</name>
<evidence type="ECO:0000259" key="10">
    <source>
        <dbReference type="PROSITE" id="PS50893"/>
    </source>
</evidence>
<dbReference type="NCBIfam" id="NF047578">
    <property type="entry name" value="opine_ATP_CntD"/>
    <property type="match status" value="1"/>
</dbReference>
<evidence type="ECO:0000256" key="4">
    <source>
        <dbReference type="ARBA" id="ARBA00022475"/>
    </source>
</evidence>